<organism evidence="2 3">
    <name type="scientific">Fulvitalea axinellae</name>
    <dbReference type="NCBI Taxonomy" id="1182444"/>
    <lineage>
        <taxon>Bacteria</taxon>
        <taxon>Pseudomonadati</taxon>
        <taxon>Bacteroidota</taxon>
        <taxon>Cytophagia</taxon>
        <taxon>Cytophagales</taxon>
        <taxon>Persicobacteraceae</taxon>
        <taxon>Fulvitalea</taxon>
    </lineage>
</organism>
<dbReference type="AlphaFoldDB" id="A0AAU9D617"/>
<protein>
    <recommendedName>
        <fullName evidence="4">DUF2961 domain-containing protein</fullName>
    </recommendedName>
</protein>
<accession>A0AAU9D617</accession>
<feature type="chain" id="PRO_5043627919" description="DUF2961 domain-containing protein" evidence="1">
    <location>
        <begin position="20"/>
        <end position="529"/>
    </location>
</feature>
<feature type="signal peptide" evidence="1">
    <location>
        <begin position="1"/>
        <end position="19"/>
    </location>
</feature>
<reference evidence="2 3" key="1">
    <citation type="submission" date="2021-12" db="EMBL/GenBank/DDBJ databases">
        <title>Genome sequencing of bacteria with rrn-lacking chromosome and rrn-plasmid.</title>
        <authorList>
            <person name="Anda M."/>
            <person name="Iwasaki W."/>
        </authorList>
    </citation>
    <scope>NUCLEOTIDE SEQUENCE [LARGE SCALE GENOMIC DNA]</scope>
    <source>
        <strain evidence="2 3">DSM 100852</strain>
    </source>
</reference>
<gene>
    <name evidence="2" type="ORF">FUAX_00370</name>
</gene>
<evidence type="ECO:0000313" key="3">
    <source>
        <dbReference type="Proteomes" id="UP001348817"/>
    </source>
</evidence>
<name>A0AAU9D617_9BACT</name>
<dbReference type="KEGG" id="fax:FUAX_00370"/>
<dbReference type="Gene3D" id="2.60.120.1390">
    <property type="match status" value="2"/>
</dbReference>
<evidence type="ECO:0000256" key="1">
    <source>
        <dbReference type="SAM" id="SignalP"/>
    </source>
</evidence>
<dbReference type="Pfam" id="PF11175">
    <property type="entry name" value="DUF2961"/>
    <property type="match status" value="1"/>
</dbReference>
<dbReference type="RefSeq" id="WP_338392922.1">
    <property type="nucleotide sequence ID" value="NZ_AP025314.1"/>
</dbReference>
<keyword evidence="3" id="KW-1185">Reference proteome</keyword>
<dbReference type="InterPro" id="IPR021345">
    <property type="entry name" value="DUF2961"/>
</dbReference>
<dbReference type="EMBL" id="AP025314">
    <property type="protein sequence ID" value="BDD07605.1"/>
    <property type="molecule type" value="Genomic_DNA"/>
</dbReference>
<proteinExistence type="predicted"/>
<keyword evidence="1" id="KW-0732">Signal</keyword>
<evidence type="ECO:0008006" key="4">
    <source>
        <dbReference type="Google" id="ProtNLM"/>
    </source>
</evidence>
<evidence type="ECO:0000313" key="2">
    <source>
        <dbReference type="EMBL" id="BDD07605.1"/>
    </source>
</evidence>
<sequence>MRNFLSATALLLLSGFAFAKGPKLTFEEVVRRYVDMKQLATLPAEGEKSYMISSYDRRSEYDKKTGQYVNWSANKDGDGYVRKEGEATVLAHIKGTGFVNRIWSALPKDGALTLIVDGKEVVSMPAKHWFDGKHAPFNYPGFVYTSAKGKNNYVPICFQKELIIKAEKDWGKFYQINYTLLPKGSKVPAFKGSFGPKEHQALQEIETMMASVAEKTPFANPDSKTESNTFKFGSEESKEIFSATGSKAVTRLVVDILKNNYVDDLTRNFDIEIYWDGAQTPSVKCPLGAFFGATEHDWNQLSQFEAVPLGISGTRMYSNWYMPFGKSAKIILTNKSQRAISLKTAVTTAPNTETPKGYFHVLWEPDLKQIEQQRWPDRQLLDLKGQGRFCGMTLTVYNPISGMENGHKLPSMSAQWWWGEGDEKFYVDGEKFPSTFGTGTEDYFGYAWGWPVEFSKPFHSQTYTTAKNLSEKDAPHFVKNGNRLVSLNRFQVMENVPFTKSFFATMEQYYPDNRPIKYHAAMYYYIDRP</sequence>
<dbReference type="Proteomes" id="UP001348817">
    <property type="component" value="Chromosome"/>
</dbReference>